<dbReference type="InterPro" id="IPR006563">
    <property type="entry name" value="POX_dom"/>
</dbReference>
<evidence type="ECO:0000313" key="3">
    <source>
        <dbReference type="Proteomes" id="UP000265520"/>
    </source>
</evidence>
<organism evidence="2 3">
    <name type="scientific">Trifolium medium</name>
    <dbReference type="NCBI Taxonomy" id="97028"/>
    <lineage>
        <taxon>Eukaryota</taxon>
        <taxon>Viridiplantae</taxon>
        <taxon>Streptophyta</taxon>
        <taxon>Embryophyta</taxon>
        <taxon>Tracheophyta</taxon>
        <taxon>Spermatophyta</taxon>
        <taxon>Magnoliopsida</taxon>
        <taxon>eudicotyledons</taxon>
        <taxon>Gunneridae</taxon>
        <taxon>Pentapetalae</taxon>
        <taxon>rosids</taxon>
        <taxon>fabids</taxon>
        <taxon>Fabales</taxon>
        <taxon>Fabaceae</taxon>
        <taxon>Papilionoideae</taxon>
        <taxon>50 kb inversion clade</taxon>
        <taxon>NPAAA clade</taxon>
        <taxon>Hologalegina</taxon>
        <taxon>IRL clade</taxon>
        <taxon>Trifolieae</taxon>
        <taxon>Trifolium</taxon>
    </lineage>
</organism>
<comment type="caution">
    <text evidence="2">The sequence shown here is derived from an EMBL/GenBank/DDBJ whole genome shotgun (WGS) entry which is preliminary data.</text>
</comment>
<keyword evidence="2" id="KW-0371">Homeobox</keyword>
<evidence type="ECO:0000313" key="2">
    <source>
        <dbReference type="EMBL" id="MCI01419.1"/>
    </source>
</evidence>
<feature type="domain" description="POX" evidence="1">
    <location>
        <begin position="133"/>
        <end position="213"/>
    </location>
</feature>
<dbReference type="EMBL" id="LXQA010046093">
    <property type="protein sequence ID" value="MCI01419.1"/>
    <property type="molecule type" value="Genomic_DNA"/>
</dbReference>
<reference evidence="2 3" key="1">
    <citation type="journal article" date="2018" name="Front. Plant Sci.">
        <title>Red Clover (Trifolium pratense) and Zigzag Clover (T. medium) - A Picture of Genomic Similarities and Differences.</title>
        <authorList>
            <person name="Dluhosova J."/>
            <person name="Istvanek J."/>
            <person name="Nedelnik J."/>
            <person name="Repkova J."/>
        </authorList>
    </citation>
    <scope>NUCLEOTIDE SEQUENCE [LARGE SCALE GENOMIC DNA]</scope>
    <source>
        <strain evidence="3">cv. 10/8</strain>
        <tissue evidence="2">Leaf</tissue>
    </source>
</reference>
<keyword evidence="3" id="KW-1185">Reference proteome</keyword>
<dbReference type="AlphaFoldDB" id="A0A392NQK5"/>
<sequence>MMHHQPQLHYGSFPHSPQQKQQYYSELISDFGNCRNRTVQPHQVIVTDWFLNAETNSLASNVSKNKAYNNVSQFDQEGTSTSRDEFQTMKYVKPSIISRDCGKSLQDLVVGMIPNSKISTVGPLGPFTGYATVLKNSRFLKIAQNLLDEFCSKFVTTYDVLETDVASKGSNYSCSSSSMFHSADWGVRSNFGVSMRPDYQQIKAKLMCMQDEVGF</sequence>
<evidence type="ECO:0000259" key="1">
    <source>
        <dbReference type="Pfam" id="PF07526"/>
    </source>
</evidence>
<protein>
    <submittedName>
        <fullName evidence="2">BEL1-like homeodomain protein 9-like</fullName>
    </submittedName>
</protein>
<keyword evidence="2" id="KW-0238">DNA-binding</keyword>
<dbReference type="Pfam" id="PF07526">
    <property type="entry name" value="POX"/>
    <property type="match status" value="1"/>
</dbReference>
<name>A0A392NQK5_9FABA</name>
<dbReference type="Proteomes" id="UP000265520">
    <property type="component" value="Unassembled WGS sequence"/>
</dbReference>
<dbReference type="GO" id="GO:0003677">
    <property type="term" value="F:DNA binding"/>
    <property type="evidence" value="ECO:0007669"/>
    <property type="project" value="UniProtKB-KW"/>
</dbReference>
<proteinExistence type="predicted"/>
<accession>A0A392NQK5</accession>